<keyword evidence="5 7" id="KW-1133">Transmembrane helix</keyword>
<dbReference type="EMBL" id="JARBDR010000813">
    <property type="protein sequence ID" value="KAJ8306085.1"/>
    <property type="molecule type" value="Genomic_DNA"/>
</dbReference>
<evidence type="ECO:0000256" key="7">
    <source>
        <dbReference type="SAM" id="Phobius"/>
    </source>
</evidence>
<sequence>MTKILSTFVRRNLSNPDPKNGMSSGTVCGQDPYYCKKPASVPPYEWDKTDFTNWPICESTSKPGHNDSAISREDRHMTCELLGRPCCHGIQGECMITTREHCDYVRGYFHEEANLCSQVKCFEQICGMIPFYDSTIPDQFTRVFTTIMLHAGVLHLFVTLLFQLVVMRWVEKFIGWHRMMFIYVGSGCVGSLASAVLLPYQVEVGPSGAQFGVLACMYVDIINNILILKAKTHKAESMKQLKIWLVIYSIILFLLFFLGLFPWLDNWAHLFGFLFGILISLTVMRDVENKDRGIKRVYVVVISLTLAIVMFVVLLILFYVVPITEGSVLKYFNCLPFSDTICKDMGVSITRGSTYSKYT</sequence>
<comment type="subcellular location">
    <subcellularLocation>
        <location evidence="1">Endoplasmic reticulum membrane</location>
        <topology evidence="1">Multi-pass membrane protein</topology>
    </subcellularLocation>
</comment>
<keyword evidence="3 7" id="KW-0812">Transmembrane</keyword>
<evidence type="ECO:0000313" key="10">
    <source>
        <dbReference type="Proteomes" id="UP001217089"/>
    </source>
</evidence>
<evidence type="ECO:0000256" key="3">
    <source>
        <dbReference type="ARBA" id="ARBA00022692"/>
    </source>
</evidence>
<dbReference type="Pfam" id="PF01694">
    <property type="entry name" value="Rhomboid"/>
    <property type="match status" value="1"/>
</dbReference>
<evidence type="ECO:0000259" key="8">
    <source>
        <dbReference type="Pfam" id="PF01694"/>
    </source>
</evidence>
<evidence type="ECO:0000256" key="5">
    <source>
        <dbReference type="ARBA" id="ARBA00022989"/>
    </source>
</evidence>
<name>A0ABQ9ER90_TEGGR</name>
<comment type="similarity">
    <text evidence="2">Belongs to the peptidase S54 family.</text>
</comment>
<keyword evidence="10" id="KW-1185">Reference proteome</keyword>
<dbReference type="InterPro" id="IPR051512">
    <property type="entry name" value="Inactive_Rhomboid"/>
</dbReference>
<feature type="transmembrane region" description="Helical" evidence="7">
    <location>
        <begin position="241"/>
        <end position="261"/>
    </location>
</feature>
<proteinExistence type="inferred from homology"/>
<dbReference type="PANTHER" id="PTHR45965:SF3">
    <property type="entry name" value="INACTIVE RHOMBOID PROTEIN 1"/>
    <property type="match status" value="1"/>
</dbReference>
<evidence type="ECO:0000313" key="9">
    <source>
        <dbReference type="EMBL" id="KAJ8306085.1"/>
    </source>
</evidence>
<feature type="transmembrane region" description="Helical" evidence="7">
    <location>
        <begin position="147"/>
        <end position="169"/>
    </location>
</feature>
<evidence type="ECO:0000256" key="1">
    <source>
        <dbReference type="ARBA" id="ARBA00004477"/>
    </source>
</evidence>
<dbReference type="InterPro" id="IPR022764">
    <property type="entry name" value="Peptidase_S54_rhomboid_dom"/>
</dbReference>
<feature type="transmembrane region" description="Helical" evidence="7">
    <location>
        <begin position="297"/>
        <end position="321"/>
    </location>
</feature>
<feature type="domain" description="Peptidase S54 rhomboid" evidence="8">
    <location>
        <begin position="138"/>
        <end position="285"/>
    </location>
</feature>
<dbReference type="PANTHER" id="PTHR45965">
    <property type="entry name" value="INACTIVE RHOMBOID PROTEIN"/>
    <property type="match status" value="1"/>
</dbReference>
<gene>
    <name evidence="9" type="ORF">KUTeg_016630</name>
</gene>
<keyword evidence="6 7" id="KW-0472">Membrane</keyword>
<feature type="transmembrane region" description="Helical" evidence="7">
    <location>
        <begin position="208"/>
        <end position="229"/>
    </location>
</feature>
<protein>
    <recommendedName>
        <fullName evidence="8">Peptidase S54 rhomboid domain-containing protein</fullName>
    </recommendedName>
</protein>
<dbReference type="Proteomes" id="UP001217089">
    <property type="component" value="Unassembled WGS sequence"/>
</dbReference>
<feature type="transmembrane region" description="Helical" evidence="7">
    <location>
        <begin position="267"/>
        <end position="285"/>
    </location>
</feature>
<dbReference type="Gene3D" id="1.20.1540.10">
    <property type="entry name" value="Rhomboid-like"/>
    <property type="match status" value="1"/>
</dbReference>
<keyword evidence="4" id="KW-0256">Endoplasmic reticulum</keyword>
<organism evidence="9 10">
    <name type="scientific">Tegillarca granosa</name>
    <name type="common">Malaysian cockle</name>
    <name type="synonym">Anadara granosa</name>
    <dbReference type="NCBI Taxonomy" id="220873"/>
    <lineage>
        <taxon>Eukaryota</taxon>
        <taxon>Metazoa</taxon>
        <taxon>Spiralia</taxon>
        <taxon>Lophotrochozoa</taxon>
        <taxon>Mollusca</taxon>
        <taxon>Bivalvia</taxon>
        <taxon>Autobranchia</taxon>
        <taxon>Pteriomorphia</taxon>
        <taxon>Arcoida</taxon>
        <taxon>Arcoidea</taxon>
        <taxon>Arcidae</taxon>
        <taxon>Tegillarca</taxon>
    </lineage>
</organism>
<dbReference type="InterPro" id="IPR035952">
    <property type="entry name" value="Rhomboid-like_sf"/>
</dbReference>
<evidence type="ECO:0000256" key="2">
    <source>
        <dbReference type="ARBA" id="ARBA00009045"/>
    </source>
</evidence>
<evidence type="ECO:0000256" key="4">
    <source>
        <dbReference type="ARBA" id="ARBA00022824"/>
    </source>
</evidence>
<comment type="caution">
    <text evidence="9">The sequence shown here is derived from an EMBL/GenBank/DDBJ whole genome shotgun (WGS) entry which is preliminary data.</text>
</comment>
<evidence type="ECO:0000256" key="6">
    <source>
        <dbReference type="ARBA" id="ARBA00023136"/>
    </source>
</evidence>
<dbReference type="SUPFAM" id="SSF144091">
    <property type="entry name" value="Rhomboid-like"/>
    <property type="match status" value="1"/>
</dbReference>
<feature type="transmembrane region" description="Helical" evidence="7">
    <location>
        <begin position="181"/>
        <end position="202"/>
    </location>
</feature>
<accession>A0ABQ9ER90</accession>
<reference evidence="9 10" key="1">
    <citation type="submission" date="2022-12" db="EMBL/GenBank/DDBJ databases">
        <title>Chromosome-level genome of Tegillarca granosa.</title>
        <authorList>
            <person name="Kim J."/>
        </authorList>
    </citation>
    <scope>NUCLEOTIDE SEQUENCE [LARGE SCALE GENOMIC DNA]</scope>
    <source>
        <strain evidence="9">Teg-2019</strain>
        <tissue evidence="9">Adductor muscle</tissue>
    </source>
</reference>